<name>A0A7Y4NE36_9BACT</name>
<sequence>MPELAASEAALSCSTTTSLVPAMTSATAPSGSVTRSGSYDSTYEAWKAFDSSNTSQWISGVYQTPAWIAYEWTDFTPRLVTSYAVTFANGSLTSRAPSAWTLEGWNGSGWVVVDTRSGETGWAGLQTRTYTVGSPGSFLKYRLNITDDNDPAAGIVVVSLGRLELFGCGVGHCGYNGETCCPGQVCSGVLACSNGTCQLFCGHIGETCCPGASCVQGGCRTTSNRCDTCGYRNGPCCGGSSCDFGLTCSFGSCR</sequence>
<dbReference type="InterPro" id="IPR008979">
    <property type="entry name" value="Galactose-bd-like_sf"/>
</dbReference>
<dbReference type="EMBL" id="JABFJW010000063">
    <property type="protein sequence ID" value="NOK09475.1"/>
    <property type="molecule type" value="Genomic_DNA"/>
</dbReference>
<comment type="caution">
    <text evidence="1">The sequence shown here is derived from an EMBL/GenBank/DDBJ whole genome shotgun (WGS) entry which is preliminary data.</text>
</comment>
<accession>A0A7Y4NE36</accession>
<gene>
    <name evidence="1" type="ORF">HNS30_10580</name>
</gene>
<evidence type="ECO:0008006" key="3">
    <source>
        <dbReference type="Google" id="ProtNLM"/>
    </source>
</evidence>
<dbReference type="Gene3D" id="2.60.120.260">
    <property type="entry name" value="Galactose-binding domain-like"/>
    <property type="match status" value="1"/>
</dbReference>
<dbReference type="Proteomes" id="UP000528460">
    <property type="component" value="Unassembled WGS sequence"/>
</dbReference>
<protein>
    <recommendedName>
        <fullName evidence="3">Discoidin domain-containing protein</fullName>
    </recommendedName>
</protein>
<reference evidence="1 2" key="1">
    <citation type="submission" date="2020-05" db="EMBL/GenBank/DDBJ databases">
        <authorList>
            <person name="Whitworth D."/>
        </authorList>
    </citation>
    <scope>NUCLEOTIDE SEQUENCE [LARGE SCALE GENOMIC DNA]</scope>
    <source>
        <strain evidence="1 2">CA046A</strain>
    </source>
</reference>
<evidence type="ECO:0000313" key="1">
    <source>
        <dbReference type="EMBL" id="NOK09475.1"/>
    </source>
</evidence>
<evidence type="ECO:0000313" key="2">
    <source>
        <dbReference type="Proteomes" id="UP000528460"/>
    </source>
</evidence>
<organism evidence="1 2">
    <name type="scientific">Corallococcus exercitus</name>
    <dbReference type="NCBI Taxonomy" id="2316736"/>
    <lineage>
        <taxon>Bacteria</taxon>
        <taxon>Pseudomonadati</taxon>
        <taxon>Myxococcota</taxon>
        <taxon>Myxococcia</taxon>
        <taxon>Myxococcales</taxon>
        <taxon>Cystobacterineae</taxon>
        <taxon>Myxococcaceae</taxon>
        <taxon>Corallococcus</taxon>
    </lineage>
</organism>
<dbReference type="SUPFAM" id="SSF49785">
    <property type="entry name" value="Galactose-binding domain-like"/>
    <property type="match status" value="1"/>
</dbReference>
<dbReference type="AlphaFoldDB" id="A0A7Y4NE36"/>
<proteinExistence type="predicted"/>